<organism evidence="6 7">
    <name type="scientific">Aquirhabdus parva</name>
    <dbReference type="NCBI Taxonomy" id="2283318"/>
    <lineage>
        <taxon>Bacteria</taxon>
        <taxon>Pseudomonadati</taxon>
        <taxon>Pseudomonadota</taxon>
        <taxon>Gammaproteobacteria</taxon>
        <taxon>Moraxellales</taxon>
        <taxon>Moraxellaceae</taxon>
        <taxon>Aquirhabdus</taxon>
    </lineage>
</organism>
<keyword evidence="2" id="KW-0805">Transcription regulation</keyword>
<keyword evidence="7" id="KW-1185">Reference proteome</keyword>
<dbReference type="GO" id="GO:0006351">
    <property type="term" value="P:DNA-templated transcription"/>
    <property type="evidence" value="ECO:0007669"/>
    <property type="project" value="TreeGrafter"/>
</dbReference>
<evidence type="ECO:0000313" key="6">
    <source>
        <dbReference type="EMBL" id="AXI02203.1"/>
    </source>
</evidence>
<comment type="similarity">
    <text evidence="1">Belongs to the LysR transcriptional regulatory family.</text>
</comment>
<dbReference type="CDD" id="cd08422">
    <property type="entry name" value="PBP2_CrgA_like"/>
    <property type="match status" value="1"/>
</dbReference>
<proteinExistence type="inferred from homology"/>
<dbReference type="InterPro" id="IPR000847">
    <property type="entry name" value="LysR_HTH_N"/>
</dbReference>
<name>A0A345P4J4_9GAMM</name>
<dbReference type="GO" id="GO:0003700">
    <property type="term" value="F:DNA-binding transcription factor activity"/>
    <property type="evidence" value="ECO:0007669"/>
    <property type="project" value="InterPro"/>
</dbReference>
<dbReference type="InterPro" id="IPR036388">
    <property type="entry name" value="WH-like_DNA-bd_sf"/>
</dbReference>
<evidence type="ECO:0000256" key="1">
    <source>
        <dbReference type="ARBA" id="ARBA00009437"/>
    </source>
</evidence>
<dbReference type="PANTHER" id="PTHR30537:SF30">
    <property type="entry name" value="TRANSCRIPTIONAL REGULATOR-RELATED"/>
    <property type="match status" value="1"/>
</dbReference>
<reference evidence="6 7" key="1">
    <citation type="submission" date="2018-07" db="EMBL/GenBank/DDBJ databases">
        <title>Genome sequencing of Moraxellaceae gen. HYN0046.</title>
        <authorList>
            <person name="Kim M."/>
            <person name="Yi H."/>
        </authorList>
    </citation>
    <scope>NUCLEOTIDE SEQUENCE [LARGE SCALE GENOMIC DNA]</scope>
    <source>
        <strain evidence="6 7">HYN0046</strain>
    </source>
</reference>
<dbReference type="OrthoDB" id="8678019at2"/>
<evidence type="ECO:0000256" key="2">
    <source>
        <dbReference type="ARBA" id="ARBA00023015"/>
    </source>
</evidence>
<evidence type="ECO:0000313" key="7">
    <source>
        <dbReference type="Proteomes" id="UP000253940"/>
    </source>
</evidence>
<dbReference type="PROSITE" id="PS50931">
    <property type="entry name" value="HTH_LYSR"/>
    <property type="match status" value="1"/>
</dbReference>
<evidence type="ECO:0000256" key="3">
    <source>
        <dbReference type="ARBA" id="ARBA00023125"/>
    </source>
</evidence>
<dbReference type="PANTHER" id="PTHR30537">
    <property type="entry name" value="HTH-TYPE TRANSCRIPTIONAL REGULATOR"/>
    <property type="match status" value="1"/>
</dbReference>
<evidence type="ECO:0000256" key="4">
    <source>
        <dbReference type="ARBA" id="ARBA00023163"/>
    </source>
</evidence>
<dbReference type="EMBL" id="CP031222">
    <property type="protein sequence ID" value="AXI02203.1"/>
    <property type="molecule type" value="Genomic_DNA"/>
</dbReference>
<dbReference type="FunFam" id="1.10.10.10:FF:000001">
    <property type="entry name" value="LysR family transcriptional regulator"/>
    <property type="match status" value="1"/>
</dbReference>
<sequence>MLDNLRSMAIFVSVVDRGSFSGAARELGITTSAVSQQIRLLEQEMGTVLLHRSTRKLSLTEAGGVFYQSCNEMVLAAKQGRVRINELRNELVGDLRIATSPELGVNHVLPALSSWLQGHPQLNVHFEADNRYIDLIEERIDIAVRLSPSLADSSLIARPMAQTRLILCASPEYLSSHPPIQTPADLVHHEHIGLTLVKGHHDRHFRHRITGEEQVVRFTSRVSTNNVFLMRSLVEQGHGLTMLLSVDMPESYATGGLVEVLPEWELQPNYTVYAITLRREQPLKVVRCIETLTQYFSQMQAI</sequence>
<keyword evidence="4" id="KW-0804">Transcription</keyword>
<keyword evidence="3" id="KW-0238">DNA-binding</keyword>
<dbReference type="SUPFAM" id="SSF46785">
    <property type="entry name" value="Winged helix' DNA-binding domain"/>
    <property type="match status" value="1"/>
</dbReference>
<dbReference type="PRINTS" id="PR00039">
    <property type="entry name" value="HTHLYSR"/>
</dbReference>
<dbReference type="Proteomes" id="UP000253940">
    <property type="component" value="Chromosome"/>
</dbReference>
<gene>
    <name evidence="6" type="ORF">HYN46_04680</name>
</gene>
<accession>A0A345P4J4</accession>
<dbReference type="Gene3D" id="1.10.10.10">
    <property type="entry name" value="Winged helix-like DNA-binding domain superfamily/Winged helix DNA-binding domain"/>
    <property type="match status" value="1"/>
</dbReference>
<dbReference type="AlphaFoldDB" id="A0A345P4J4"/>
<dbReference type="InterPro" id="IPR005119">
    <property type="entry name" value="LysR_subst-bd"/>
</dbReference>
<dbReference type="RefSeq" id="WP_114898313.1">
    <property type="nucleotide sequence ID" value="NZ_CP031222.1"/>
</dbReference>
<dbReference type="SUPFAM" id="SSF53850">
    <property type="entry name" value="Periplasmic binding protein-like II"/>
    <property type="match status" value="1"/>
</dbReference>
<protein>
    <submittedName>
        <fullName evidence="6">LysR family transcriptional regulator</fullName>
    </submittedName>
</protein>
<evidence type="ECO:0000259" key="5">
    <source>
        <dbReference type="PROSITE" id="PS50931"/>
    </source>
</evidence>
<feature type="domain" description="HTH lysR-type" evidence="5">
    <location>
        <begin position="3"/>
        <end position="60"/>
    </location>
</feature>
<dbReference type="Pfam" id="PF00126">
    <property type="entry name" value="HTH_1"/>
    <property type="match status" value="1"/>
</dbReference>
<dbReference type="Pfam" id="PF03466">
    <property type="entry name" value="LysR_substrate"/>
    <property type="match status" value="1"/>
</dbReference>
<dbReference type="KEGG" id="mbah:HYN46_04680"/>
<dbReference type="GO" id="GO:0043565">
    <property type="term" value="F:sequence-specific DNA binding"/>
    <property type="evidence" value="ECO:0007669"/>
    <property type="project" value="TreeGrafter"/>
</dbReference>
<dbReference type="Gene3D" id="3.40.190.290">
    <property type="match status" value="1"/>
</dbReference>
<dbReference type="InterPro" id="IPR058163">
    <property type="entry name" value="LysR-type_TF_proteobact-type"/>
</dbReference>
<dbReference type="InterPro" id="IPR036390">
    <property type="entry name" value="WH_DNA-bd_sf"/>
</dbReference>